<feature type="compositionally biased region" description="Polar residues" evidence="1">
    <location>
        <begin position="694"/>
        <end position="703"/>
    </location>
</feature>
<feature type="compositionally biased region" description="Low complexity" evidence="1">
    <location>
        <begin position="190"/>
        <end position="205"/>
    </location>
</feature>
<feature type="region of interest" description="Disordered" evidence="1">
    <location>
        <begin position="787"/>
        <end position="807"/>
    </location>
</feature>
<dbReference type="HOGENOM" id="CLU_318088_0_0_1"/>
<feature type="region of interest" description="Disordered" evidence="1">
    <location>
        <begin position="188"/>
        <end position="244"/>
    </location>
</feature>
<dbReference type="RefSeq" id="XP_461676.2">
    <property type="nucleotide sequence ID" value="XM_461676.1"/>
</dbReference>
<feature type="compositionally biased region" description="Basic and acidic residues" evidence="1">
    <location>
        <begin position="96"/>
        <end position="109"/>
    </location>
</feature>
<gene>
    <name evidence="2" type="ordered locus">DEHA2G03014g</name>
</gene>
<feature type="region of interest" description="Disordered" evidence="1">
    <location>
        <begin position="688"/>
        <end position="707"/>
    </location>
</feature>
<dbReference type="KEGG" id="dha:DEHA2G03014g"/>
<accession>Q6BJE5</accession>
<evidence type="ECO:0000313" key="3">
    <source>
        <dbReference type="Proteomes" id="UP000000599"/>
    </source>
</evidence>
<feature type="compositionally biased region" description="Polar residues" evidence="1">
    <location>
        <begin position="110"/>
        <end position="142"/>
    </location>
</feature>
<dbReference type="OMA" id="RYSWFNS"/>
<feature type="compositionally biased region" description="Polar residues" evidence="1">
    <location>
        <begin position="31"/>
        <end position="57"/>
    </location>
</feature>
<feature type="region of interest" description="Disordered" evidence="1">
    <location>
        <begin position="1"/>
        <end position="142"/>
    </location>
</feature>
<feature type="region of interest" description="Disordered" evidence="1">
    <location>
        <begin position="265"/>
        <end position="335"/>
    </location>
</feature>
<reference evidence="2 3" key="1">
    <citation type="journal article" date="2004" name="Nature">
        <title>Genome evolution in yeasts.</title>
        <authorList>
            <consortium name="Genolevures"/>
            <person name="Dujon B."/>
            <person name="Sherman D."/>
            <person name="Fischer G."/>
            <person name="Durrens P."/>
            <person name="Casaregola S."/>
            <person name="Lafontaine I."/>
            <person name="de Montigny J."/>
            <person name="Marck C."/>
            <person name="Neuveglise C."/>
            <person name="Talla E."/>
            <person name="Goffard N."/>
            <person name="Frangeul L."/>
            <person name="Aigle M."/>
            <person name="Anthouard V."/>
            <person name="Babour A."/>
            <person name="Barbe V."/>
            <person name="Barnay S."/>
            <person name="Blanchin S."/>
            <person name="Beckerich J.M."/>
            <person name="Beyne E."/>
            <person name="Bleykasten C."/>
            <person name="Boisrame A."/>
            <person name="Boyer J."/>
            <person name="Cattolico L."/>
            <person name="Confanioleri F."/>
            <person name="de Daruvar A."/>
            <person name="Despons L."/>
            <person name="Fabre E."/>
            <person name="Fairhead C."/>
            <person name="Ferry-Dumazet H."/>
            <person name="Groppi A."/>
            <person name="Hantraye F."/>
            <person name="Hennequin C."/>
            <person name="Jauniaux N."/>
            <person name="Joyet P."/>
            <person name="Kachouri R."/>
            <person name="Kerrest A."/>
            <person name="Koszul R."/>
            <person name="Lemaire M."/>
            <person name="Lesur I."/>
            <person name="Ma L."/>
            <person name="Muller H."/>
            <person name="Nicaud J.M."/>
            <person name="Nikolski M."/>
            <person name="Oztas S."/>
            <person name="Ozier-Kalogeropoulos O."/>
            <person name="Pellenz S."/>
            <person name="Potier S."/>
            <person name="Richard G.F."/>
            <person name="Straub M.L."/>
            <person name="Suleau A."/>
            <person name="Swennene D."/>
            <person name="Tekaia F."/>
            <person name="Wesolowski-Louvel M."/>
            <person name="Westhof E."/>
            <person name="Wirth B."/>
            <person name="Zeniou-Meyer M."/>
            <person name="Zivanovic I."/>
            <person name="Bolotin-Fukuhara M."/>
            <person name="Thierry A."/>
            <person name="Bouchier C."/>
            <person name="Caudron B."/>
            <person name="Scarpelli C."/>
            <person name="Gaillardin C."/>
            <person name="Weissenbach J."/>
            <person name="Wincker P."/>
            <person name="Souciet J.L."/>
        </authorList>
    </citation>
    <scope>NUCLEOTIDE SEQUENCE [LARGE SCALE GENOMIC DNA]</scope>
    <source>
        <strain evidence="3">ATCC 36239 / CBS 767 / BCRC 21394 / JCM 1990 / NBRC 0083 / IGC 2968</strain>
    </source>
</reference>
<name>Q6BJE5_DEBHA</name>
<dbReference type="GeneID" id="2904544"/>
<evidence type="ECO:0000256" key="1">
    <source>
        <dbReference type="SAM" id="MobiDB-lite"/>
    </source>
</evidence>
<feature type="compositionally biased region" description="Polar residues" evidence="1">
    <location>
        <begin position="998"/>
        <end position="1009"/>
    </location>
</feature>
<keyword evidence="3" id="KW-1185">Reference proteome</keyword>
<feature type="compositionally biased region" description="Acidic residues" evidence="1">
    <location>
        <begin position="277"/>
        <end position="290"/>
    </location>
</feature>
<dbReference type="EMBL" id="CR382139">
    <property type="protein sequence ID" value="CAG90124.2"/>
    <property type="molecule type" value="Genomic_DNA"/>
</dbReference>
<feature type="compositionally biased region" description="Basic and acidic residues" evidence="1">
    <location>
        <begin position="985"/>
        <end position="997"/>
    </location>
</feature>
<feature type="compositionally biased region" description="Polar residues" evidence="1">
    <location>
        <begin position="967"/>
        <end position="983"/>
    </location>
</feature>
<protein>
    <submittedName>
        <fullName evidence="2">DEHA2G03014p</fullName>
    </submittedName>
</protein>
<dbReference type="eggNOG" id="ENOG502SF3E">
    <property type="taxonomic scope" value="Eukaryota"/>
</dbReference>
<feature type="compositionally biased region" description="Low complexity" evidence="1">
    <location>
        <begin position="315"/>
        <end position="326"/>
    </location>
</feature>
<feature type="region of interest" description="Disordered" evidence="1">
    <location>
        <begin position="967"/>
        <end position="1011"/>
    </location>
</feature>
<organism evidence="2 3">
    <name type="scientific">Debaryomyces hansenii (strain ATCC 36239 / CBS 767 / BCRC 21394 / JCM 1990 / NBRC 0083 / IGC 2968)</name>
    <name type="common">Yeast</name>
    <name type="synonym">Torulaspora hansenii</name>
    <dbReference type="NCBI Taxonomy" id="284592"/>
    <lineage>
        <taxon>Eukaryota</taxon>
        <taxon>Fungi</taxon>
        <taxon>Dikarya</taxon>
        <taxon>Ascomycota</taxon>
        <taxon>Saccharomycotina</taxon>
        <taxon>Pichiomycetes</taxon>
        <taxon>Debaryomycetaceae</taxon>
        <taxon>Debaryomyces</taxon>
    </lineage>
</organism>
<sequence length="1034" mass="116233">MRSFIKGHIRSESSTSDYYDHDIENPPRITHGNSSTLSSPSFQQKPQFTSPQKSMSTPKKLLTPIKNLFSSPNHAKHPNNVLSSGDRLNSALSGPNKEKTQAPRKHEQKPVSTLPQNGNSNNADNLRSPGETQSHAWSSQLKSHTLSNGTLAQMHTPNMNSGASWSSPALASPRDIYHTNNYDSHEVLMPPSYSPYSQSPYSQSPSDHDKANQNMLAPPLNLPEVHDKLEGTNPNQSSISLADSTNFETKSVSFQPDCEIKDSVQYGISPHDHSSGTEEDATHDDDEYSDSDSSSQFSFVKDNAGGRNTSVKYYKTNTGPPKNNNTFPQSNEFNENDLGYEVDEFSDYDFENNGMDDDDFNYDDEDDADRQYDDIFCDEHKHYTDLENNIRESNTEKSLDSVSNNFEESSAFSSNPFDKTEIETTSTDLKLPDAPLKNYRLFNHSYHLSIEGFDDKSKSSESMSEDNIHNEDILENYMDLRRSSSIDVANLNNSRKTPDLQSSGNLELYDLNSPMINGLTIGNNLRHRLRKDNDFKEEDHDSNTNKLFIFRQTSFESGIDDITNHIQKDNLLKDDREIFKQRALKSFHSSISDNLDSKISEKLNEIESFNKRRMADTNEASSLKSIKENDVGLGILFDSGVPMENNGSQPAVNTIAPVNEIMGILGTLETGNRSLDYGAEHKVIPSELPEDLDQSITSPNQGNKDSRSSILGMMNVLANLEKTQEPINQEDDSALGPTDLNHPRRTSIIDMMDKLATIESQKKEENNAKRNSVTNMMATLAVLENTNQQHSQDIRNTKNTSTKVPGRISKNPLQRIAADSSKESKRYSWYDDDEKIDFKAVNLSNVQSKSEPEHTVLKKTETPIEPERMDFETTISTLDKDLIDEANQLPEDYNFEDYEYNRFPNSPINDAVLFRSNSYNKKPSKSVADNNLLSNKIETINKTITFYRSNSTGQQSDFNIYGGISRGPSSRSVKSFTSVGSDTLNEERNDDPERTKLTETPNGPYTFRSNFPLYSKSTDSYNLGTISEADSPLI</sequence>
<evidence type="ECO:0000313" key="2">
    <source>
        <dbReference type="EMBL" id="CAG90124.2"/>
    </source>
</evidence>
<dbReference type="OrthoDB" id="3973129at2759"/>
<dbReference type="VEuPathDB" id="FungiDB:DEHA2G03014g"/>
<proteinExistence type="predicted"/>
<feature type="compositionally biased region" description="Polar residues" evidence="1">
    <location>
        <begin position="232"/>
        <end position="244"/>
    </location>
</feature>
<dbReference type="InParanoid" id="Q6BJE5"/>
<feature type="compositionally biased region" description="Polar residues" evidence="1">
    <location>
        <begin position="80"/>
        <end position="93"/>
    </location>
</feature>
<dbReference type="Proteomes" id="UP000000599">
    <property type="component" value="Chromosome G"/>
</dbReference>
<dbReference type="AlphaFoldDB" id="Q6BJE5"/>